<accession>A0ABV1MWK9</accession>
<dbReference type="Pfam" id="PF21394">
    <property type="entry name" value="Beta-ketacyl_N"/>
    <property type="match status" value="1"/>
</dbReference>
<dbReference type="Pfam" id="PF00698">
    <property type="entry name" value="Acyl_transf_1"/>
    <property type="match status" value="1"/>
</dbReference>
<keyword evidence="3" id="KW-0597">Phosphoprotein</keyword>
<dbReference type="InterPro" id="IPR036736">
    <property type="entry name" value="ACP-like_sf"/>
</dbReference>
<keyword evidence="2" id="KW-0596">Phosphopantetheine</keyword>
<keyword evidence="10" id="KW-1185">Reference proteome</keyword>
<dbReference type="PANTHER" id="PTHR43775:SF37">
    <property type="entry name" value="SI:DKEY-61P9.11"/>
    <property type="match status" value="1"/>
</dbReference>
<reference evidence="9 10" key="1">
    <citation type="submission" date="2024-06" db="EMBL/GenBank/DDBJ databases">
        <title>Lysinibacillus zambalefons sp. nov., a Novel Firmicute Isolated from the Poon Bato Zambales Hyperalkaline Spring.</title>
        <authorList>
            <person name="Aja J.A."/>
            <person name="Lazaro J.E.H."/>
            <person name="Llorin L.D."/>
            <person name="Lim K.R."/>
            <person name="Teodosio J."/>
            <person name="Dalisay D.S."/>
        </authorList>
    </citation>
    <scope>NUCLEOTIDE SEQUENCE [LARGE SCALE GENOMIC DNA]</scope>
    <source>
        <strain evidence="9 10">M3</strain>
    </source>
</reference>
<comment type="cofactor">
    <cofactor evidence="1">
        <name>pantetheine 4'-phosphate</name>
        <dbReference type="ChEBI" id="CHEBI:47942"/>
    </cofactor>
</comment>
<dbReference type="EMBL" id="JBEGDG010000013">
    <property type="protein sequence ID" value="MEQ6356274.1"/>
    <property type="molecule type" value="Genomic_DNA"/>
</dbReference>
<evidence type="ECO:0000259" key="8">
    <source>
        <dbReference type="PROSITE" id="PS52019"/>
    </source>
</evidence>
<dbReference type="SMART" id="SM00826">
    <property type="entry name" value="PKS_DH"/>
    <property type="match status" value="1"/>
</dbReference>
<feature type="region of interest" description="C-terminal hotdog fold" evidence="5">
    <location>
        <begin position="1032"/>
        <end position="1176"/>
    </location>
</feature>
<dbReference type="InterPro" id="IPR014030">
    <property type="entry name" value="Ketoacyl_synth_N"/>
</dbReference>
<evidence type="ECO:0000256" key="3">
    <source>
        <dbReference type="ARBA" id="ARBA00022553"/>
    </source>
</evidence>
<evidence type="ECO:0000259" key="7">
    <source>
        <dbReference type="PROSITE" id="PS52004"/>
    </source>
</evidence>
<evidence type="ECO:0000256" key="2">
    <source>
        <dbReference type="ARBA" id="ARBA00022450"/>
    </source>
</evidence>
<keyword evidence="4" id="KW-0808">Transferase</keyword>
<dbReference type="Pfam" id="PF14765">
    <property type="entry name" value="PS-DH"/>
    <property type="match status" value="1"/>
</dbReference>
<dbReference type="PANTHER" id="PTHR43775">
    <property type="entry name" value="FATTY ACID SYNTHASE"/>
    <property type="match status" value="1"/>
</dbReference>
<dbReference type="InterPro" id="IPR001227">
    <property type="entry name" value="Ac_transferase_dom_sf"/>
</dbReference>
<comment type="caution">
    <text evidence="9">The sequence shown here is derived from an EMBL/GenBank/DDBJ whole genome shotgun (WGS) entry which is preliminary data.</text>
</comment>
<evidence type="ECO:0000259" key="6">
    <source>
        <dbReference type="PROSITE" id="PS50075"/>
    </source>
</evidence>
<feature type="domain" description="PKS/mFAS DH" evidence="8">
    <location>
        <begin position="891"/>
        <end position="1176"/>
    </location>
</feature>
<dbReference type="Pfam" id="PF00550">
    <property type="entry name" value="PP-binding"/>
    <property type="match status" value="1"/>
</dbReference>
<dbReference type="InterPro" id="IPR050091">
    <property type="entry name" value="PKS_NRPS_Biosynth_Enz"/>
</dbReference>
<dbReference type="CDD" id="cd00833">
    <property type="entry name" value="PKS"/>
    <property type="match status" value="1"/>
</dbReference>
<feature type="active site" description="Proton donor; for dehydratase activity" evidence="5">
    <location>
        <position position="1093"/>
    </location>
</feature>
<dbReference type="InterPro" id="IPR016035">
    <property type="entry name" value="Acyl_Trfase/lysoPLipase"/>
</dbReference>
<dbReference type="InterPro" id="IPR057326">
    <property type="entry name" value="KR_dom"/>
</dbReference>
<dbReference type="PROSITE" id="PS50075">
    <property type="entry name" value="CARRIER"/>
    <property type="match status" value="1"/>
</dbReference>
<dbReference type="RefSeq" id="WP_349660750.1">
    <property type="nucleotide sequence ID" value="NZ_JBEGDG010000013.1"/>
</dbReference>
<dbReference type="Pfam" id="PF16197">
    <property type="entry name" value="KAsynt_C_assoc"/>
    <property type="match status" value="1"/>
</dbReference>
<evidence type="ECO:0000256" key="1">
    <source>
        <dbReference type="ARBA" id="ARBA00001957"/>
    </source>
</evidence>
<dbReference type="InterPro" id="IPR020806">
    <property type="entry name" value="PKS_PP-bd"/>
</dbReference>
<dbReference type="InterPro" id="IPR049490">
    <property type="entry name" value="C883_1060-like_KR_N"/>
</dbReference>
<dbReference type="InterPro" id="IPR018201">
    <property type="entry name" value="Ketoacyl_synth_AS"/>
</dbReference>
<sequence length="1839" mass="204606">MSKVIKEKREPIAVVGIGCRFPGGVTNPESYFDLLVKETDAITEVPEDRWNLQKYYDANRDLPGKTYTRRGGFLDKIDEFDAQFFGISPREASLIDPQQRLLLEVCWEAFEDGGLKIDDFKGKTGVFVGGFTLDYKYLQFQESNRELFDSHSATGAMMTLLANRLSYVFDFQGPSMAIDTACSSSLVAVHLACQSLWNGESDQAVAGGVNIMLKPDITIAESKAGMLSPDGHSKAFDSRANGYVRGEGAGIVLLKPLSEAKKNGDQIYAIIRGTACNQDGQSSGLTVPRGDAQQALLREAYANADIEPKDIQYVEAHGTGTPVGDPIEANALGTVLSDGRAEGDICYMGSVKTNFGHTEAAAGVAGFIKAVLSLKHGYIFKHLHLIEPNPKIDLKQLKMRIPDQLTEWPAKPGKRIAGVNSFGFGGTNAHIVLQDYVSHAAPSEEDGMLRVVPLSAKNKDALKNSAQRWVESLGEEGLLYKASLTNLAYSASEHRDHHAYRLSVVAKSKEELTNKLQAYVNEETRAGLSEGQAKENKVVFVYTGMGPQWWGMGHQLYNEEPIFRKTLDTCDELFKGISGWSLLEEMLKDETSSRMAETEIAQPANFFIQVGLTELWKSYGVVPSAIVGHSAGEAASAYVAGAMSLEEAVKVIYHRSRLQQLTTGKGKLVAVSISHEEINTYLQGYEDRVSIAAINSPTSVTLVGDPEALENVVSHLQEAGVFCKYLYVKVPYHSHYMDPLKDELLEVLADVKLEETTIPLYSTVTGKQIAGTELDAPYWWLNVRESVYFADAAEQMIKDGYRVYVEVGPHPVLAASINECIGITNQTGIVVPSLRRGQDEKPILLDSVGKLFTEGVKLNWSQVNGNGQFVKLPTYPWQRVRYWHESEASQKDRIGQNLRPLLGVRLHTQHPTWETEISKTQVHYLEDHQIQGSIVFPGACYLEMVSQGITDLHGGKPGIAYEIIDGEFHKALFLNQDRNCTLQLSIDSNDGKFRIVNSSKKELPLHSSGSIRINSRYFAPMFDLQEVQSRMKNEISKDMCYRRFRQLGLEYGPTFQGIEQIWQSENEALAKLKLPESISNEKEDYNVHPIVVDLMFQALAAALPFDDEETVYMPTGVERGINYGSFEASELWVHTTIKEKNDMEMKGDIRLVNEKGVTLIEIFNCRAKSLKDDTQNVIGAAPMTYSELLWKEQELVTDTESEKSAGIWIVLSDSQKVGSGLVNKMMASGKQVIVVECGACYEEVEQGKLYKINPSSEEDYTRLLLDISQGLQKAQVLSGMIHMFSLEVASSEGTSNEMLEQAEVYGCKSVLYLTRAVNNTGWDKLPQLWFVTCGAQSVDGEEIYSVGQAPLWGMSRVIGHQEHRQMWGGIIDLDPFEDKEQLASLLEQEIDNKKHEDQVAFRNGKRFVARLKEYKDVKVPMTTSLRTDASYMITGGFGALGQLMASYLIERGARHIILVGRENLPSRSTWKQLEPGSRLASRCEMVKKLESLGAHVHVAGFDIADQDALAQFISGYERDGWPEIRGVIHSAGTSKPQMLMSISGEEFSSVLRPKVQGGWNLHNQFKEKELDFFVLFSSVASLIVSPGQSNYSAGNEFLDALARYRYSLGLPALSINWGPWGEIGMATQLDLVEFFVKRGNYPISTVKGIEAFANVMSYNRPQVIVSPIVWSSCCQNNYSMGEYPAMLEDIAISLEGEQDSQSVQSTEVNMIEQLKQFKGTEERIQFIEAQLQDIVARVMLLNRSELTPEHSLTSLGLDSMLALELKARLDKAFQVNILVVDLMRDPTISNLARQLLEKVSIDLDMTEETVELLTELENMSEEEIAQILVHSVAASEELK</sequence>
<dbReference type="InterPro" id="IPR020807">
    <property type="entry name" value="PKS_DH"/>
</dbReference>
<dbReference type="InterPro" id="IPR032821">
    <property type="entry name" value="PKS_assoc"/>
</dbReference>
<dbReference type="PROSITE" id="PS52004">
    <property type="entry name" value="KS3_2"/>
    <property type="match status" value="1"/>
</dbReference>
<dbReference type="InterPro" id="IPR049551">
    <property type="entry name" value="PKS_DH_C"/>
</dbReference>
<evidence type="ECO:0000256" key="4">
    <source>
        <dbReference type="ARBA" id="ARBA00022679"/>
    </source>
</evidence>
<dbReference type="CDD" id="cd08955">
    <property type="entry name" value="KR_2_FAS_SDR_x"/>
    <property type="match status" value="1"/>
</dbReference>
<dbReference type="SMART" id="SM00823">
    <property type="entry name" value="PKS_PP"/>
    <property type="match status" value="1"/>
</dbReference>
<name>A0ABV1MWK9_9BACI</name>
<gene>
    <name evidence="9" type="ORF">ABNX05_16725</name>
</gene>
<dbReference type="InterPro" id="IPR016036">
    <property type="entry name" value="Malonyl_transacylase_ACP-bd"/>
</dbReference>
<dbReference type="Gene3D" id="3.30.70.3290">
    <property type="match status" value="1"/>
</dbReference>
<feature type="domain" description="Carrier" evidence="6">
    <location>
        <begin position="1722"/>
        <end position="1799"/>
    </location>
</feature>
<dbReference type="Gene3D" id="3.40.366.10">
    <property type="entry name" value="Malonyl-Coenzyme A Acyl Carrier Protein, domain 2"/>
    <property type="match status" value="1"/>
</dbReference>
<feature type="domain" description="Ketosynthase family 3 (KS3)" evidence="7">
    <location>
        <begin position="9"/>
        <end position="435"/>
    </location>
</feature>
<dbReference type="InterPro" id="IPR014043">
    <property type="entry name" value="Acyl_transferase_dom"/>
</dbReference>
<dbReference type="Pfam" id="PF02801">
    <property type="entry name" value="Ketoacyl-synt_C"/>
    <property type="match status" value="1"/>
</dbReference>
<dbReference type="Proteomes" id="UP001478862">
    <property type="component" value="Unassembled WGS sequence"/>
</dbReference>
<organism evidence="9 10">
    <name type="scientific">Lysinibacillus zambalensis</name>
    <dbReference type="NCBI Taxonomy" id="3160866"/>
    <lineage>
        <taxon>Bacteria</taxon>
        <taxon>Bacillati</taxon>
        <taxon>Bacillota</taxon>
        <taxon>Bacilli</taxon>
        <taxon>Bacillales</taxon>
        <taxon>Bacillaceae</taxon>
        <taxon>Lysinibacillus</taxon>
    </lineage>
</organism>
<dbReference type="InterPro" id="IPR036291">
    <property type="entry name" value="NAD(P)-bd_dom_sf"/>
</dbReference>
<evidence type="ECO:0000256" key="5">
    <source>
        <dbReference type="PROSITE-ProRule" id="PRU01363"/>
    </source>
</evidence>
<dbReference type="PROSITE" id="PS52019">
    <property type="entry name" value="PKS_MFAS_DH"/>
    <property type="match status" value="1"/>
</dbReference>
<dbReference type="InterPro" id="IPR020841">
    <property type="entry name" value="PKS_Beta-ketoAc_synthase_dom"/>
</dbReference>
<proteinExistence type="predicted"/>
<dbReference type="SMART" id="SM00825">
    <property type="entry name" value="PKS_KS"/>
    <property type="match status" value="1"/>
</dbReference>
<feature type="active site" description="Proton acceptor; for dehydratase activity" evidence="5">
    <location>
        <position position="928"/>
    </location>
</feature>
<evidence type="ECO:0000313" key="9">
    <source>
        <dbReference type="EMBL" id="MEQ6356274.1"/>
    </source>
</evidence>
<dbReference type="SUPFAM" id="SSF52151">
    <property type="entry name" value="FabD/lysophospholipase-like"/>
    <property type="match status" value="1"/>
</dbReference>
<dbReference type="Gene3D" id="1.10.1200.10">
    <property type="entry name" value="ACP-like"/>
    <property type="match status" value="1"/>
</dbReference>
<dbReference type="SMART" id="SM00827">
    <property type="entry name" value="PKS_AT"/>
    <property type="match status" value="1"/>
</dbReference>
<dbReference type="SUPFAM" id="SSF47336">
    <property type="entry name" value="ACP-like"/>
    <property type="match status" value="1"/>
</dbReference>
<dbReference type="InterPro" id="IPR049900">
    <property type="entry name" value="PKS_mFAS_DH"/>
</dbReference>
<dbReference type="SUPFAM" id="SSF53901">
    <property type="entry name" value="Thiolase-like"/>
    <property type="match status" value="1"/>
</dbReference>
<dbReference type="InterPro" id="IPR016039">
    <property type="entry name" value="Thiolase-like"/>
</dbReference>
<dbReference type="InterPro" id="IPR014031">
    <property type="entry name" value="Ketoacyl_synth_C"/>
</dbReference>
<dbReference type="InterPro" id="IPR013968">
    <property type="entry name" value="PKS_KR"/>
</dbReference>
<evidence type="ECO:0000313" key="10">
    <source>
        <dbReference type="Proteomes" id="UP001478862"/>
    </source>
</evidence>
<feature type="region of interest" description="N-terminal hotdog fold" evidence="5">
    <location>
        <begin position="891"/>
        <end position="1018"/>
    </location>
</feature>
<dbReference type="PROSITE" id="PS00606">
    <property type="entry name" value="KS3_1"/>
    <property type="match status" value="1"/>
</dbReference>
<dbReference type="SUPFAM" id="SSF51735">
    <property type="entry name" value="NAD(P)-binding Rossmann-fold domains"/>
    <property type="match status" value="2"/>
</dbReference>
<dbReference type="SUPFAM" id="SSF55048">
    <property type="entry name" value="Probable ACP-binding domain of malonyl-CoA ACP transacylase"/>
    <property type="match status" value="1"/>
</dbReference>
<dbReference type="InterPro" id="IPR042104">
    <property type="entry name" value="PKS_dehydratase_sf"/>
</dbReference>
<dbReference type="Gene3D" id="3.10.129.110">
    <property type="entry name" value="Polyketide synthase dehydratase"/>
    <property type="match status" value="1"/>
</dbReference>
<dbReference type="SMART" id="SM00822">
    <property type="entry name" value="PKS_KR"/>
    <property type="match status" value="1"/>
</dbReference>
<dbReference type="Gene3D" id="3.40.50.720">
    <property type="entry name" value="NAD(P)-binding Rossmann-like Domain"/>
    <property type="match status" value="1"/>
</dbReference>
<dbReference type="Gene3D" id="3.40.47.10">
    <property type="match status" value="1"/>
</dbReference>
<protein>
    <submittedName>
        <fullName evidence="9">Type I polyketide synthase</fullName>
    </submittedName>
</protein>
<dbReference type="Pfam" id="PF21089">
    <property type="entry name" value="PKS_DH_N"/>
    <property type="match status" value="1"/>
</dbReference>
<dbReference type="Pfam" id="PF00109">
    <property type="entry name" value="ketoacyl-synt"/>
    <property type="match status" value="1"/>
</dbReference>
<dbReference type="Pfam" id="PF08659">
    <property type="entry name" value="KR"/>
    <property type="match status" value="1"/>
</dbReference>
<dbReference type="InterPro" id="IPR009081">
    <property type="entry name" value="PP-bd_ACP"/>
</dbReference>
<dbReference type="InterPro" id="IPR049552">
    <property type="entry name" value="PKS_DH_N"/>
</dbReference>